<dbReference type="PaxDb" id="7159-AAEL009210-PA"/>
<keyword evidence="10" id="KW-1015">Disulfide bond</keyword>
<name>Q16WJ0_AEDAE</name>
<sequence>MMTLIPVSLVFLVFHIGYSVQLLELPKECGQRKTDTVNLIVDGKPTTIQNWPWHTAIHHREGTGAPVYKCGGSILNKDTILTAGHCVRLSSGVIQPENLIVQVGRQRLHVADDRAQEHAVDHIMVHKKFRLGALQHDIALIKLATHIKFTSFIQPVCLWNRGEDRFLIRNKDGTVVGFGATRTAGYSETLNKAELKVVDNQVCIDSNRGVFGLALTGDMFCAGSNDGVNACNGDSGGGMFFEIDGRWYVRGIVAFSPSLASDQSRCDPYQYVVYMDVARYISWIAEQLNGSFVEAPELTHPKQHLLERDCGENPFPLTKESEKSVLLAYPWVGLIEYSQEGVREKRVLCHAMLISDRYLVTAAECVYNTGKLRPTSIRLGEFDTSSSQDCGIVGGTNACAPPTQTIGIETITVHQQYNKPRFANNIALIRLYSKADIDRENVKPVCLPLTKALRSFKPATYIRSGWKNHRDQPRMQRAEVKVVDSVECQRKYSKERIPLEKTFRQICIEQDAGPGTGSSCVFDTASAPLQAIQTVDGSERYVLYGLLAFGPNKCHLDYPNVYTNVGTTIQQAIQKVRENTTTDAQPQILSYRTNNRGRRNGPPQQQRFGSQQQQRYHFTQETGEGFNIFFLEIAGEDRVSNIRAKTTITIKRKGKISTHVMFTMRKWETTSPPNRVELGAWHKLKSIQQLYPTKMYN</sequence>
<keyword evidence="2" id="KW-0964">Secreted</keyword>
<dbReference type="OMA" id="CQDAYND"/>
<keyword evidence="5 13" id="KW-0732">Signal</keyword>
<keyword evidence="4" id="KW-0645">Protease</keyword>
<dbReference type="GO" id="GO:0005576">
    <property type="term" value="C:extracellular region"/>
    <property type="evidence" value="ECO:0007669"/>
    <property type="project" value="UniProtKB-SubCell"/>
</dbReference>
<evidence type="ECO:0000256" key="13">
    <source>
        <dbReference type="SAM" id="SignalP"/>
    </source>
</evidence>
<dbReference type="AlphaFoldDB" id="Q16WJ0"/>
<evidence type="ECO:0000256" key="3">
    <source>
        <dbReference type="ARBA" id="ARBA00022588"/>
    </source>
</evidence>
<dbReference type="PANTHER" id="PTHR24260:SF136">
    <property type="entry name" value="GH08193P-RELATED"/>
    <property type="match status" value="1"/>
</dbReference>
<feature type="signal peptide" evidence="13">
    <location>
        <begin position="1"/>
        <end position="19"/>
    </location>
</feature>
<evidence type="ECO:0000256" key="1">
    <source>
        <dbReference type="ARBA" id="ARBA00004613"/>
    </source>
</evidence>
<dbReference type="Pfam" id="PF00089">
    <property type="entry name" value="Trypsin"/>
    <property type="match status" value="2"/>
</dbReference>
<evidence type="ECO:0000256" key="5">
    <source>
        <dbReference type="ARBA" id="ARBA00022729"/>
    </source>
</evidence>
<dbReference type="InterPro" id="IPR051333">
    <property type="entry name" value="CLIP_Serine_Protease"/>
</dbReference>
<dbReference type="InterPro" id="IPR043504">
    <property type="entry name" value="Peptidase_S1_PA_chymotrypsin"/>
</dbReference>
<evidence type="ECO:0000256" key="12">
    <source>
        <dbReference type="ARBA" id="ARBA00024195"/>
    </source>
</evidence>
<dbReference type="Gene3D" id="2.40.10.10">
    <property type="entry name" value="Trypsin-like serine proteases"/>
    <property type="match status" value="3"/>
</dbReference>
<keyword evidence="9" id="KW-0865">Zymogen</keyword>
<dbReference type="VEuPathDB" id="VectorBase:AAEL015533"/>
<dbReference type="GO" id="GO:0006508">
    <property type="term" value="P:proteolysis"/>
    <property type="evidence" value="ECO:0007669"/>
    <property type="project" value="UniProtKB-KW"/>
</dbReference>
<dbReference type="FunFam" id="2.40.10.10:FF:000146">
    <property type="entry name" value="Serine protease 53"/>
    <property type="match status" value="1"/>
</dbReference>
<evidence type="ECO:0000313" key="15">
    <source>
        <dbReference type="EMBL" id="EAT38949.1"/>
    </source>
</evidence>
<dbReference type="GO" id="GO:0045087">
    <property type="term" value="P:innate immune response"/>
    <property type="evidence" value="ECO:0007669"/>
    <property type="project" value="UniProtKB-KW"/>
</dbReference>
<feature type="chain" id="PRO_5004185133" evidence="13">
    <location>
        <begin position="20"/>
        <end position="697"/>
    </location>
</feature>
<evidence type="ECO:0000256" key="8">
    <source>
        <dbReference type="ARBA" id="ARBA00022859"/>
    </source>
</evidence>
<dbReference type="CDD" id="cd00190">
    <property type="entry name" value="Tryp_SPc"/>
    <property type="match status" value="1"/>
</dbReference>
<dbReference type="PhylomeDB" id="Q16WJ0"/>
<keyword evidence="6" id="KW-0378">Hydrolase</keyword>
<accession>Q16WJ0</accession>
<evidence type="ECO:0000256" key="7">
    <source>
        <dbReference type="ARBA" id="ARBA00022825"/>
    </source>
</evidence>
<keyword evidence="3" id="KW-0399">Innate immunity</keyword>
<protein>
    <submittedName>
        <fullName evidence="15">AAEL009210-PA</fullName>
    </submittedName>
</protein>
<gene>
    <name evidence="15" type="ORF">AaeL_AAEL009210</name>
</gene>
<reference evidence="15" key="2">
    <citation type="journal article" date="2007" name="Science">
        <title>Genome sequence of Aedes aegypti, a major arbovirus vector.</title>
        <authorList>
            <person name="Nene V."/>
            <person name="Wortman J.R."/>
            <person name="Lawson D."/>
            <person name="Haas B."/>
            <person name="Kodira C."/>
            <person name="Tu Z.J."/>
            <person name="Loftus B."/>
            <person name="Xi Z."/>
            <person name="Megy K."/>
            <person name="Grabherr M."/>
            <person name="Ren Q."/>
            <person name="Zdobnov E.M."/>
            <person name="Lobo N.F."/>
            <person name="Campbell K.S."/>
            <person name="Brown S.E."/>
            <person name="Bonaldo M.F."/>
            <person name="Zhu J."/>
            <person name="Sinkins S.P."/>
            <person name="Hogenkamp D.G."/>
            <person name="Amedeo P."/>
            <person name="Arensburger P."/>
            <person name="Atkinson P.W."/>
            <person name="Bidwell S."/>
            <person name="Biedler J."/>
            <person name="Birney E."/>
            <person name="Bruggner R.V."/>
            <person name="Costas J."/>
            <person name="Coy M.R."/>
            <person name="Crabtree J."/>
            <person name="Crawford M."/>
            <person name="Debruyn B."/>
            <person name="Decaprio D."/>
            <person name="Eiglmeier K."/>
            <person name="Eisenstadt E."/>
            <person name="El-Dorry H."/>
            <person name="Gelbart W.M."/>
            <person name="Gomes S.L."/>
            <person name="Hammond M."/>
            <person name="Hannick L.I."/>
            <person name="Hogan J.R."/>
            <person name="Holmes M.H."/>
            <person name="Jaffe D."/>
            <person name="Johnston J.S."/>
            <person name="Kennedy R.C."/>
            <person name="Koo H."/>
            <person name="Kravitz S."/>
            <person name="Kriventseva E.V."/>
            <person name="Kulp D."/>
            <person name="Labutti K."/>
            <person name="Lee E."/>
            <person name="Li S."/>
            <person name="Lovin D.D."/>
            <person name="Mao C."/>
            <person name="Mauceli E."/>
            <person name="Menck C.F."/>
            <person name="Miller J.R."/>
            <person name="Montgomery P."/>
            <person name="Mori A."/>
            <person name="Nascimento A.L."/>
            <person name="Naveira H.F."/>
            <person name="Nusbaum C."/>
            <person name="O'leary S."/>
            <person name="Orvis J."/>
            <person name="Pertea M."/>
            <person name="Quesneville H."/>
            <person name="Reidenbach K.R."/>
            <person name="Rogers Y.H."/>
            <person name="Roth C.W."/>
            <person name="Schneider J.R."/>
            <person name="Schatz M."/>
            <person name="Shumway M."/>
            <person name="Stanke M."/>
            <person name="Stinson E.O."/>
            <person name="Tubio J.M."/>
            <person name="Vanzee J.P."/>
            <person name="Verjovski-Almeida S."/>
            <person name="Werner D."/>
            <person name="White O."/>
            <person name="Wyder S."/>
            <person name="Zeng Q."/>
            <person name="Zhao Q."/>
            <person name="Zhao Y."/>
            <person name="Hill C.A."/>
            <person name="Raikhel A.S."/>
            <person name="Soares M.B."/>
            <person name="Knudson D.L."/>
            <person name="Lee N.H."/>
            <person name="Galagan J."/>
            <person name="Salzberg S.L."/>
            <person name="Paulsen I.T."/>
            <person name="Dimopoulos G."/>
            <person name="Collins F.H."/>
            <person name="Birren B."/>
            <person name="Fraser-Liggett C.M."/>
            <person name="Severson D.W."/>
        </authorList>
    </citation>
    <scope>NUCLEOTIDE SEQUENCE [LARGE SCALE GENOMIC DNA]</scope>
    <source>
        <strain evidence="15">Liverpool</strain>
    </source>
</reference>
<dbReference type="InterPro" id="IPR009003">
    <property type="entry name" value="Peptidase_S1_PA"/>
</dbReference>
<dbReference type="InterPro" id="IPR001254">
    <property type="entry name" value="Trypsin_dom"/>
</dbReference>
<organism evidence="15 16">
    <name type="scientific">Aedes aegypti</name>
    <name type="common">Yellowfever mosquito</name>
    <name type="synonym">Culex aegypti</name>
    <dbReference type="NCBI Taxonomy" id="7159"/>
    <lineage>
        <taxon>Eukaryota</taxon>
        <taxon>Metazoa</taxon>
        <taxon>Ecdysozoa</taxon>
        <taxon>Arthropoda</taxon>
        <taxon>Hexapoda</taxon>
        <taxon>Insecta</taxon>
        <taxon>Pterygota</taxon>
        <taxon>Neoptera</taxon>
        <taxon>Endopterygota</taxon>
        <taxon>Diptera</taxon>
        <taxon>Nematocera</taxon>
        <taxon>Culicoidea</taxon>
        <taxon>Culicidae</taxon>
        <taxon>Culicinae</taxon>
        <taxon>Aedini</taxon>
        <taxon>Aedes</taxon>
        <taxon>Stegomyia</taxon>
    </lineage>
</organism>
<dbReference type="PROSITE" id="PS50240">
    <property type="entry name" value="TRYPSIN_DOM"/>
    <property type="match status" value="2"/>
</dbReference>
<evidence type="ECO:0000256" key="4">
    <source>
        <dbReference type="ARBA" id="ARBA00022670"/>
    </source>
</evidence>
<evidence type="ECO:0000256" key="11">
    <source>
        <dbReference type="ARBA" id="ARBA00023180"/>
    </source>
</evidence>
<dbReference type="GO" id="GO:0004252">
    <property type="term" value="F:serine-type endopeptidase activity"/>
    <property type="evidence" value="ECO:0007669"/>
    <property type="project" value="InterPro"/>
</dbReference>
<keyword evidence="11" id="KW-0325">Glycoprotein</keyword>
<evidence type="ECO:0000256" key="2">
    <source>
        <dbReference type="ARBA" id="ARBA00022525"/>
    </source>
</evidence>
<evidence type="ECO:0000313" key="16">
    <source>
        <dbReference type="Proteomes" id="UP000682892"/>
    </source>
</evidence>
<dbReference type="EMBL" id="CH477564">
    <property type="protein sequence ID" value="EAT38949.1"/>
    <property type="molecule type" value="Genomic_DNA"/>
</dbReference>
<dbReference type="STRING" id="7159.Q16WJ0"/>
<comment type="subcellular location">
    <subcellularLocation>
        <location evidence="1">Secreted</location>
    </subcellularLocation>
</comment>
<dbReference type="InterPro" id="IPR001314">
    <property type="entry name" value="Peptidase_S1A"/>
</dbReference>
<evidence type="ECO:0000256" key="10">
    <source>
        <dbReference type="ARBA" id="ARBA00023157"/>
    </source>
</evidence>
<dbReference type="Proteomes" id="UP000682892">
    <property type="component" value="Unassembled WGS sequence"/>
</dbReference>
<keyword evidence="7" id="KW-0720">Serine protease</keyword>
<evidence type="ECO:0000259" key="14">
    <source>
        <dbReference type="PROSITE" id="PS50240"/>
    </source>
</evidence>
<keyword evidence="8" id="KW-0391">Immunity</keyword>
<evidence type="ECO:0000256" key="6">
    <source>
        <dbReference type="ARBA" id="ARBA00022801"/>
    </source>
</evidence>
<dbReference type="PANTHER" id="PTHR24260">
    <property type="match status" value="1"/>
</dbReference>
<evidence type="ECO:0000256" key="9">
    <source>
        <dbReference type="ARBA" id="ARBA00023145"/>
    </source>
</evidence>
<dbReference type="InterPro" id="IPR018114">
    <property type="entry name" value="TRYPSIN_HIS"/>
</dbReference>
<dbReference type="FunFam" id="2.40.10.10:FF:000028">
    <property type="entry name" value="Serine protease easter"/>
    <property type="match status" value="1"/>
</dbReference>
<dbReference type="PRINTS" id="PR00722">
    <property type="entry name" value="CHYMOTRYPSIN"/>
</dbReference>
<feature type="domain" description="Peptidase S1" evidence="14">
    <location>
        <begin position="40"/>
        <end position="289"/>
    </location>
</feature>
<dbReference type="eggNOG" id="KOG3627">
    <property type="taxonomic scope" value="Eukaryota"/>
</dbReference>
<proteinExistence type="inferred from homology"/>
<dbReference type="PROSITE" id="PS00134">
    <property type="entry name" value="TRYPSIN_HIS"/>
    <property type="match status" value="1"/>
</dbReference>
<dbReference type="SMART" id="SM00020">
    <property type="entry name" value="Tryp_SPc"/>
    <property type="match status" value="2"/>
</dbReference>
<dbReference type="HOGENOM" id="CLU_004497_6_1_1"/>
<feature type="domain" description="Peptidase S1" evidence="14">
    <location>
        <begin position="317"/>
        <end position="578"/>
    </location>
</feature>
<reference evidence="15" key="3">
    <citation type="submission" date="2012-09" db="EMBL/GenBank/DDBJ databases">
        <authorList>
            <consortium name="VectorBase"/>
        </authorList>
    </citation>
    <scope>NUCLEOTIDE SEQUENCE</scope>
    <source>
        <strain evidence="15">Liverpool</strain>
    </source>
</reference>
<comment type="similarity">
    <text evidence="12">Belongs to the peptidase S1 family. CLIP subfamily.</text>
</comment>
<dbReference type="SUPFAM" id="SSF50494">
    <property type="entry name" value="Trypsin-like serine proteases"/>
    <property type="match status" value="2"/>
</dbReference>
<reference evidence="15" key="1">
    <citation type="submission" date="2005-10" db="EMBL/GenBank/DDBJ databases">
        <authorList>
            <person name="Loftus B.J."/>
            <person name="Nene V.M."/>
            <person name="Hannick L.I."/>
            <person name="Bidwell S."/>
            <person name="Haas B."/>
            <person name="Amedeo P."/>
            <person name="Orvis J."/>
            <person name="Wortman J.R."/>
            <person name="White O.R."/>
            <person name="Salzberg S."/>
            <person name="Shumway M."/>
            <person name="Koo H."/>
            <person name="Zhao Y."/>
            <person name="Holmes M."/>
            <person name="Miller J."/>
            <person name="Schatz M."/>
            <person name="Pop M."/>
            <person name="Pai G."/>
            <person name="Utterback T."/>
            <person name="Rogers Y.-H."/>
            <person name="Kravitz S."/>
            <person name="Fraser C.M."/>
        </authorList>
    </citation>
    <scope>NUCLEOTIDE SEQUENCE</scope>
    <source>
        <strain evidence="15">Liverpool</strain>
    </source>
</reference>